<dbReference type="RefSeq" id="WP_378296920.1">
    <property type="nucleotide sequence ID" value="NZ_JBHTJA010000007.1"/>
</dbReference>
<comment type="caution">
    <text evidence="3">The sequence shown here is derived from an EMBL/GenBank/DDBJ whole genome shotgun (WGS) entry which is preliminary data.</text>
</comment>
<feature type="compositionally biased region" description="Pro residues" evidence="1">
    <location>
        <begin position="27"/>
        <end position="42"/>
    </location>
</feature>
<protein>
    <submittedName>
        <fullName evidence="3">PadR family transcriptional regulator</fullName>
    </submittedName>
</protein>
<feature type="region of interest" description="Disordered" evidence="1">
    <location>
        <begin position="1"/>
        <end position="59"/>
    </location>
</feature>
<dbReference type="InterPro" id="IPR036388">
    <property type="entry name" value="WH-like_DNA-bd_sf"/>
</dbReference>
<dbReference type="InterPro" id="IPR036390">
    <property type="entry name" value="WH_DNA-bd_sf"/>
</dbReference>
<evidence type="ECO:0000313" key="3">
    <source>
        <dbReference type="EMBL" id="MFD0900008.1"/>
    </source>
</evidence>
<keyword evidence="4" id="KW-1185">Reference proteome</keyword>
<sequence>MHGGPWGGGGVPGFGPLFGGGPGSGPWGPPGFGPGGPGPRPPWAHGRRGGPWGRGPKARKGDVRAAILALLAEEPRNGYQIIQEIAERSEHAWRPSPGAVYPALQQLADEGLIAAEETGGRRVHRLTDAGRAHVEEHADELREPWAAMAPDVGAGVPELFEQAARTGAAVVQIVHSGGPEQLDRARDVLSRARRDLYRILADDAPGPDTAEEAP</sequence>
<evidence type="ECO:0000313" key="4">
    <source>
        <dbReference type="Proteomes" id="UP001596972"/>
    </source>
</evidence>
<feature type="domain" description="Transcription regulator PadR N-terminal" evidence="2">
    <location>
        <begin position="67"/>
        <end position="135"/>
    </location>
</feature>
<feature type="compositionally biased region" description="Gly residues" evidence="1">
    <location>
        <begin position="1"/>
        <end position="26"/>
    </location>
</feature>
<organism evidence="3 4">
    <name type="scientific">Actinomadura sediminis</name>
    <dbReference type="NCBI Taxonomy" id="1038904"/>
    <lineage>
        <taxon>Bacteria</taxon>
        <taxon>Bacillati</taxon>
        <taxon>Actinomycetota</taxon>
        <taxon>Actinomycetes</taxon>
        <taxon>Streptosporangiales</taxon>
        <taxon>Thermomonosporaceae</taxon>
        <taxon>Actinomadura</taxon>
    </lineage>
</organism>
<proteinExistence type="predicted"/>
<dbReference type="InterPro" id="IPR005149">
    <property type="entry name" value="Tscrpt_reg_PadR_N"/>
</dbReference>
<dbReference type="Proteomes" id="UP001596972">
    <property type="component" value="Unassembled WGS sequence"/>
</dbReference>
<reference evidence="4" key="1">
    <citation type="journal article" date="2019" name="Int. J. Syst. Evol. Microbiol.">
        <title>The Global Catalogue of Microorganisms (GCM) 10K type strain sequencing project: providing services to taxonomists for standard genome sequencing and annotation.</title>
        <authorList>
            <consortium name="The Broad Institute Genomics Platform"/>
            <consortium name="The Broad Institute Genome Sequencing Center for Infectious Disease"/>
            <person name="Wu L."/>
            <person name="Ma J."/>
        </authorList>
    </citation>
    <scope>NUCLEOTIDE SEQUENCE [LARGE SCALE GENOMIC DNA]</scope>
    <source>
        <strain evidence="4">JCM 31202</strain>
    </source>
</reference>
<gene>
    <name evidence="3" type="ORF">ACFQ11_06360</name>
</gene>
<dbReference type="PANTHER" id="PTHR43252">
    <property type="entry name" value="TRANSCRIPTIONAL REGULATOR YQJI"/>
    <property type="match status" value="1"/>
</dbReference>
<dbReference type="PANTHER" id="PTHR43252:SF2">
    <property type="entry name" value="TRANSCRIPTION REGULATOR, PADR-LIKE FAMILY"/>
    <property type="match status" value="1"/>
</dbReference>
<evidence type="ECO:0000259" key="2">
    <source>
        <dbReference type="Pfam" id="PF03551"/>
    </source>
</evidence>
<dbReference type="SUPFAM" id="SSF46785">
    <property type="entry name" value="Winged helix' DNA-binding domain"/>
    <property type="match status" value="1"/>
</dbReference>
<dbReference type="EMBL" id="JBHTJA010000007">
    <property type="protein sequence ID" value="MFD0900008.1"/>
    <property type="molecule type" value="Genomic_DNA"/>
</dbReference>
<dbReference type="CDD" id="cd00090">
    <property type="entry name" value="HTH_ARSR"/>
    <property type="match status" value="1"/>
</dbReference>
<name>A0ABW3EI57_9ACTN</name>
<dbReference type="Pfam" id="PF03551">
    <property type="entry name" value="PadR"/>
    <property type="match status" value="1"/>
</dbReference>
<accession>A0ABW3EI57</accession>
<evidence type="ECO:0000256" key="1">
    <source>
        <dbReference type="SAM" id="MobiDB-lite"/>
    </source>
</evidence>
<dbReference type="InterPro" id="IPR011991">
    <property type="entry name" value="ArsR-like_HTH"/>
</dbReference>
<dbReference type="Gene3D" id="1.10.10.10">
    <property type="entry name" value="Winged helix-like DNA-binding domain superfamily/Winged helix DNA-binding domain"/>
    <property type="match status" value="1"/>
</dbReference>